<keyword evidence="3" id="KW-1185">Reference proteome</keyword>
<keyword evidence="1" id="KW-1133">Transmembrane helix</keyword>
<dbReference type="OrthoDB" id="9342495at2"/>
<dbReference type="EMBL" id="CP035485">
    <property type="protein sequence ID" value="QDI93151.1"/>
    <property type="molecule type" value="Genomic_DNA"/>
</dbReference>
<evidence type="ECO:0000313" key="3">
    <source>
        <dbReference type="Proteomes" id="UP000319756"/>
    </source>
</evidence>
<feature type="transmembrane region" description="Helical" evidence="1">
    <location>
        <begin position="181"/>
        <end position="200"/>
    </location>
</feature>
<evidence type="ECO:0000256" key="1">
    <source>
        <dbReference type="SAM" id="Phobius"/>
    </source>
</evidence>
<protein>
    <submittedName>
        <fullName evidence="2">Short-chain fatty acid transporter</fullName>
    </submittedName>
</protein>
<keyword evidence="1" id="KW-0472">Membrane</keyword>
<dbReference type="Proteomes" id="UP000319756">
    <property type="component" value="Chromosome"/>
</dbReference>
<dbReference type="GO" id="GO:0005886">
    <property type="term" value="C:plasma membrane"/>
    <property type="evidence" value="ECO:0007669"/>
    <property type="project" value="TreeGrafter"/>
</dbReference>
<organism evidence="2 3">
    <name type="scientific">Salicibibacter halophilus</name>
    <dbReference type="NCBI Taxonomy" id="2502791"/>
    <lineage>
        <taxon>Bacteria</taxon>
        <taxon>Bacillati</taxon>
        <taxon>Bacillota</taxon>
        <taxon>Bacilli</taxon>
        <taxon>Bacillales</taxon>
        <taxon>Bacillaceae</taxon>
        <taxon>Salicibibacter</taxon>
    </lineage>
</organism>
<feature type="transmembrane region" description="Helical" evidence="1">
    <location>
        <begin position="96"/>
        <end position="123"/>
    </location>
</feature>
<evidence type="ECO:0000313" key="2">
    <source>
        <dbReference type="EMBL" id="QDI93151.1"/>
    </source>
</evidence>
<accession>A0A514LNX5</accession>
<dbReference type="RefSeq" id="WP_142091631.1">
    <property type="nucleotide sequence ID" value="NZ_CP035485.1"/>
</dbReference>
<feature type="transmembrane region" description="Helical" evidence="1">
    <location>
        <begin position="311"/>
        <end position="339"/>
    </location>
</feature>
<feature type="transmembrane region" description="Helical" evidence="1">
    <location>
        <begin position="20"/>
        <end position="39"/>
    </location>
</feature>
<gene>
    <name evidence="2" type="ORF">EPH95_14485</name>
</gene>
<dbReference type="InterPro" id="IPR006160">
    <property type="entry name" value="SCFA_transpt_AtoE"/>
</dbReference>
<reference evidence="3" key="1">
    <citation type="submission" date="2019-01" db="EMBL/GenBank/DDBJ databases">
        <title>Genomic analysis of Salicibibacter sp. NKC3-5.</title>
        <authorList>
            <person name="Oh Y.J."/>
        </authorList>
    </citation>
    <scope>NUCLEOTIDE SEQUENCE [LARGE SCALE GENOMIC DNA]</scope>
    <source>
        <strain evidence="3">NKC3-5</strain>
    </source>
</reference>
<dbReference type="KEGG" id="sale:EPH95_14485"/>
<feature type="transmembrane region" description="Helical" evidence="1">
    <location>
        <begin position="423"/>
        <end position="444"/>
    </location>
</feature>
<dbReference type="AlphaFoldDB" id="A0A514LNX5"/>
<dbReference type="Pfam" id="PF02667">
    <property type="entry name" value="SCFA_trans"/>
    <property type="match status" value="1"/>
</dbReference>
<keyword evidence="1" id="KW-0812">Transmembrane</keyword>
<feature type="transmembrane region" description="Helical" evidence="1">
    <location>
        <begin position="248"/>
        <end position="268"/>
    </location>
</feature>
<sequence length="445" mass="48510">MKSLTSFFDHLIRRYMPNAFLFAIVLTLVVYVSGLLMTDSSPVDMLSYWGEGFWDLLDFAMQMSLIVVTGYILASIPLVNSLLLHIARNAKTPGQAIMLVTFVSGIACLINYGFGLVLAALLAKKLVQVVPETDFRLLVASGYTGFLVWHGGLSGSIPLTINTPGHFLEEQMGLVPITETLFSASNLFIVLTLLFTLPIINRLMLSATDDAPKIDPSLLVDEKEDAPAPITEQSQGEKPTPAVRLENSMVISMVIGFLGMGYVVYYFVQSGLELELNIVNFTFLFLGILLHKTPCRYLNTVNEGVKNAGGIIIQFPFYAGIMGMMEVSGISTIMASFFIDISTEFTYPLFTFLSAGLLNFFVPSGGGGWAVQGPIMIEAGMEIGVDNAKTAVAAAWGDAWTNMIQPFWALPLLAIAGLSIRDIMGFCVIALLWSFIPITIGLLFL</sequence>
<name>A0A514LNX5_9BACI</name>
<dbReference type="PANTHER" id="PTHR41983">
    <property type="entry name" value="SHORT-CHAIN FATTY ACID TRANSPORTER-RELATED"/>
    <property type="match status" value="1"/>
</dbReference>
<feature type="transmembrane region" description="Helical" evidence="1">
    <location>
        <begin position="59"/>
        <end position="84"/>
    </location>
</feature>
<feature type="transmembrane region" description="Helical" evidence="1">
    <location>
        <begin position="345"/>
        <end position="362"/>
    </location>
</feature>
<dbReference type="PANTHER" id="PTHR41983:SF2">
    <property type="entry name" value="SHORT-CHAIN FATTY ACID TRANSPORTER-RELATED"/>
    <property type="match status" value="1"/>
</dbReference>
<proteinExistence type="predicted"/>